<gene>
    <name evidence="1" type="ORF">HYW89_02590</name>
</gene>
<evidence type="ECO:0000313" key="1">
    <source>
        <dbReference type="EMBL" id="QQG44878.1"/>
    </source>
</evidence>
<reference evidence="1 2" key="1">
    <citation type="submission" date="2020-07" db="EMBL/GenBank/DDBJ databases">
        <title>Huge and variable diversity of episymbiotic CPR bacteria and DPANN archaea in groundwater ecosystems.</title>
        <authorList>
            <person name="He C.Y."/>
            <person name="Keren R."/>
            <person name="Whittaker M."/>
            <person name="Farag I.F."/>
            <person name="Doudna J."/>
            <person name="Cate J.H.D."/>
            <person name="Banfield J.F."/>
        </authorList>
    </citation>
    <scope>NUCLEOTIDE SEQUENCE [LARGE SCALE GENOMIC DNA]</scope>
    <source>
        <strain evidence="1">NC_groundwater_541_Ag_S-0.1um_46_50</strain>
    </source>
</reference>
<name>A0A7T5RIS9_9BACT</name>
<sequence>MTRLTLPVVALIIWGVSASLFSYAQVSNLFSVSLVTNPSSPSPGDTIKIFAATPTLDKNSAVFSWYIDGSPKPDLSGPGKDSINITAGNAGSAIRIRVVVDSAADGSAEVSMTIRVSDLALTWFAQTRIPAWYRGKALPVPGSIVNIVAIPQITTRLGPIRPEDLIYTWGLNDDIKVLSGVGEQVFRIKTSDLPNTSHHIKLVVEDINKEVHREGELFIVPTNPRVVIYKTSPLGGVETRSASTFLEAPQQGLIDFQAEPFFFPVTSRGSLKYRWEVAGTEVAGDPGNPFILTLDTAQQLLKQLAISVWVDDDDALLPSASGSVTLNFP</sequence>
<accession>A0A7T5RIS9</accession>
<dbReference type="AlphaFoldDB" id="A0A7T5RIS9"/>
<dbReference type="Proteomes" id="UP000595618">
    <property type="component" value="Chromosome"/>
</dbReference>
<evidence type="ECO:0000313" key="2">
    <source>
        <dbReference type="Proteomes" id="UP000595618"/>
    </source>
</evidence>
<dbReference type="EMBL" id="CP066690">
    <property type="protein sequence ID" value="QQG44878.1"/>
    <property type="molecule type" value="Genomic_DNA"/>
</dbReference>
<organism evidence="1 2">
    <name type="scientific">Candidatus Sungiibacteriota bacterium</name>
    <dbReference type="NCBI Taxonomy" id="2750080"/>
    <lineage>
        <taxon>Bacteria</taxon>
        <taxon>Candidatus Sungiibacteriota</taxon>
    </lineage>
</organism>
<protein>
    <submittedName>
        <fullName evidence="1">Uncharacterized protein</fullName>
    </submittedName>
</protein>
<proteinExistence type="predicted"/>